<feature type="non-terminal residue" evidence="1">
    <location>
        <position position="1"/>
    </location>
</feature>
<organism evidence="1">
    <name type="scientific">marine sediment metagenome</name>
    <dbReference type="NCBI Taxonomy" id="412755"/>
    <lineage>
        <taxon>unclassified sequences</taxon>
        <taxon>metagenomes</taxon>
        <taxon>ecological metagenomes</taxon>
    </lineage>
</organism>
<gene>
    <name evidence="1" type="ORF">S01H1_55661</name>
</gene>
<evidence type="ECO:0000313" key="1">
    <source>
        <dbReference type="EMBL" id="GAG26726.1"/>
    </source>
</evidence>
<name>X0XP31_9ZZZZ</name>
<accession>X0XP31</accession>
<proteinExistence type="predicted"/>
<protein>
    <submittedName>
        <fullName evidence="1">Uncharacterized protein</fullName>
    </submittedName>
</protein>
<comment type="caution">
    <text evidence="1">The sequence shown here is derived from an EMBL/GenBank/DDBJ whole genome shotgun (WGS) entry which is preliminary data.</text>
</comment>
<dbReference type="EMBL" id="BARS01036193">
    <property type="protein sequence ID" value="GAG26726.1"/>
    <property type="molecule type" value="Genomic_DNA"/>
</dbReference>
<sequence>TTLIIRIRLTHASGYFPREQVTSNAFTPTSALTW</sequence>
<dbReference type="AlphaFoldDB" id="X0XP31"/>
<reference evidence="1" key="1">
    <citation type="journal article" date="2014" name="Front. Microbiol.">
        <title>High frequency of phylogenetically diverse reductive dehalogenase-homologous genes in deep subseafloor sedimentary metagenomes.</title>
        <authorList>
            <person name="Kawai M."/>
            <person name="Futagami T."/>
            <person name="Toyoda A."/>
            <person name="Takaki Y."/>
            <person name="Nishi S."/>
            <person name="Hori S."/>
            <person name="Arai W."/>
            <person name="Tsubouchi T."/>
            <person name="Morono Y."/>
            <person name="Uchiyama I."/>
            <person name="Ito T."/>
            <person name="Fujiyama A."/>
            <person name="Inagaki F."/>
            <person name="Takami H."/>
        </authorList>
    </citation>
    <scope>NUCLEOTIDE SEQUENCE</scope>
    <source>
        <strain evidence="1">Expedition CK06-06</strain>
    </source>
</reference>